<dbReference type="PANTHER" id="PTHR41244">
    <property type="entry name" value="RHAMNAN SYNTHESIS F"/>
    <property type="match status" value="1"/>
</dbReference>
<dbReference type="Gene3D" id="3.90.550.10">
    <property type="entry name" value="Spore Coat Polysaccharide Biosynthesis Protein SpsA, Chain A"/>
    <property type="match status" value="1"/>
</dbReference>
<accession>A0A4Y6V5N6</accession>
<dbReference type="Pfam" id="PF00534">
    <property type="entry name" value="Glycos_transf_1"/>
    <property type="match status" value="1"/>
</dbReference>
<dbReference type="Gene3D" id="3.40.50.2000">
    <property type="entry name" value="Glycogen Phosphorylase B"/>
    <property type="match status" value="1"/>
</dbReference>
<proteinExistence type="predicted"/>
<feature type="domain" description="Glycosyl transferase family 1" evidence="1">
    <location>
        <begin position="759"/>
        <end position="889"/>
    </location>
</feature>
<gene>
    <name evidence="3" type="ORF">D5366_09315</name>
</gene>
<protein>
    <submittedName>
        <fullName evidence="3">Glycosyltransferase</fullName>
    </submittedName>
</protein>
<dbReference type="Pfam" id="PF14307">
    <property type="entry name" value="Glyco_tran_WbsX"/>
    <property type="match status" value="1"/>
</dbReference>
<dbReference type="Proteomes" id="UP000317214">
    <property type="component" value="Chromosome"/>
</dbReference>
<name>A0A4Y6V5N6_9PROT</name>
<dbReference type="EMBL" id="CP032485">
    <property type="protein sequence ID" value="QDH25379.1"/>
    <property type="molecule type" value="Genomic_DNA"/>
</dbReference>
<evidence type="ECO:0000313" key="4">
    <source>
        <dbReference type="Proteomes" id="UP000317214"/>
    </source>
</evidence>
<dbReference type="InterPro" id="IPR032719">
    <property type="entry name" value="WbsX"/>
</dbReference>
<dbReference type="InterPro" id="IPR029044">
    <property type="entry name" value="Nucleotide-diphossugar_trans"/>
</dbReference>
<reference evidence="3 4" key="1">
    <citation type="submission" date="2018-09" db="EMBL/GenBank/DDBJ databases">
        <title>The complete genome sequence of Neokomagataea tanensis NBRC 106556(T).</title>
        <authorList>
            <person name="Chua K.-O."/>
            <person name="See-Too W.-S."/>
            <person name="Hong K.-W."/>
            <person name="Yin W.-F."/>
            <person name="Chan K.-G."/>
        </authorList>
    </citation>
    <scope>NUCLEOTIDE SEQUENCE [LARGE SCALE GENOMIC DNA]</scope>
    <source>
        <strain evidence="4">AH13 \ NBRC 106556</strain>
    </source>
</reference>
<dbReference type="InterPro" id="IPR001173">
    <property type="entry name" value="Glyco_trans_2-like"/>
</dbReference>
<sequence length="1243" mass="142378">MADNFVPKPSFLQIIGHSGIFDPEYYIKNNPDLKTIGTDCLKHYHFYGWKEGRKPNQFFDSHWYLEKNRDVHENPLLHYITHGEREGRKPISWFDPVWYKQTYTVPEGMLALAHYLLNRQRPEIRPIPEFDPVFYLKTYTDVAQANMDPLEHYMLQGFREDRRPFEGFDPFYYRRRYLKFLPDSNPLLHYLENKNRPDVYPAHRNDDITVFRDVKRFCAPGNLFEERKKLPENSMKRARIFAFYLPQFHSIPENNHWWGEGFTEWTNTARAMPRFAGHYQPRTPRDLGHYTLDSPDLLKRQAQMAHEAGVEGFIFYFYWFNRQRLLETPLEILLRHPEIDLPFCLMWANENWSRRWDGSDSDLLIAQNYHPNDDEALVDCFARHMKDARYIHVNNRPLLKIYRPDTIPCARKTLARWRHLFKERHNLFPLFVVGQAFNSGDPTPLGADGAFEFPPHKVVANCPLLNDDVTLFDEDFGGQIYNYEDIVTRALQHETPPYPLIRTACPSWDNDARKQGKGLVLHGSTPELYKKWLNGLIDFAQKNPFHGESIVCVNAWNEWAEGAYLEPDQHFGSAYLNATAAACAGFSTTNNTNKLLLIGHDAFPAGAQTLLLEIGRSLKATRGIELQFVLLDGGALLDDYRAIAPVELLPADTPNLTEKLSFFHRAGFQHAILNSAASSMLASALHQANISFTFLIHELPNLLADRQLQNSLNDACAVAKTIITPAPFVAEQLSLSHFPNLNLLPQGLYQKITYSKLARQDLRNQINLTSDKKLIIGIGYADIRKGFDLFIQLWRELPDDTHAVWLGDIDPSLHRGLAYDLEAAKKTSRFHLPGRVHNVSDWLSAADYFVLTSREDPYPSVALEALSSGLTCFAFDKTGGIPDLLRSLNSEPSPAVLHHILPFGHIRDMARSIQSIETPPPSQRKLQIRRMAQRFSFAHYVDRLLSLTIPTLPRVSVIVPSHNYAQYLGQRLASIFGQTHPVLEVIVLDDASRDGSVTVAAETAQNWGRTVRLVSSQTPSGSVFQQWRKGLELARGEWVWIAEADDLSDSDFLEKLLNAVRQKPNAVMAFSDSRAIDAEGKTLYPSYKPYCAESCEALLEHDASFDGAYFVEHCLSERNTILNVSSAIFKRQALRQALKTCSEDLTNLKIAGDWRTYIELLGQSDAEIVYISKPLNAHRRHTTSATHVRDSAAHLNEIHYIHTLLKERLSPSESINHAQKQYIDKVSLHLGKRRVIENMRAEF</sequence>
<dbReference type="Pfam" id="PF00535">
    <property type="entry name" value="Glycos_transf_2"/>
    <property type="match status" value="1"/>
</dbReference>
<organism evidence="3 4">
    <name type="scientific">Neokomagataea tanensis</name>
    <dbReference type="NCBI Taxonomy" id="661191"/>
    <lineage>
        <taxon>Bacteria</taxon>
        <taxon>Pseudomonadati</taxon>
        <taxon>Pseudomonadota</taxon>
        <taxon>Alphaproteobacteria</taxon>
        <taxon>Acetobacterales</taxon>
        <taxon>Acetobacteraceae</taxon>
        <taxon>Neokomagataea</taxon>
    </lineage>
</organism>
<dbReference type="InterPro" id="IPR001296">
    <property type="entry name" value="Glyco_trans_1"/>
</dbReference>
<feature type="domain" description="Glycosyltransferase 2-like" evidence="2">
    <location>
        <begin position="956"/>
        <end position="1071"/>
    </location>
</feature>
<dbReference type="KEGG" id="ntn:D5366_09315"/>
<evidence type="ECO:0000259" key="2">
    <source>
        <dbReference type="Pfam" id="PF00535"/>
    </source>
</evidence>
<dbReference type="SUPFAM" id="SSF53756">
    <property type="entry name" value="UDP-Glycosyltransferase/glycogen phosphorylase"/>
    <property type="match status" value="1"/>
</dbReference>
<dbReference type="AlphaFoldDB" id="A0A4Y6V5N6"/>
<dbReference type="SUPFAM" id="SSF53448">
    <property type="entry name" value="Nucleotide-diphospho-sugar transferases"/>
    <property type="match status" value="1"/>
</dbReference>
<dbReference type="GO" id="GO:0016757">
    <property type="term" value="F:glycosyltransferase activity"/>
    <property type="evidence" value="ECO:0007669"/>
    <property type="project" value="InterPro"/>
</dbReference>
<evidence type="ECO:0000313" key="3">
    <source>
        <dbReference type="EMBL" id="QDH25379.1"/>
    </source>
</evidence>
<dbReference type="PANTHER" id="PTHR41244:SF1">
    <property type="entry name" value="GLYCOSYLTRANSFERASE"/>
    <property type="match status" value="1"/>
</dbReference>
<evidence type="ECO:0000259" key="1">
    <source>
        <dbReference type="Pfam" id="PF00534"/>
    </source>
</evidence>
<keyword evidence="4" id="KW-1185">Reference proteome</keyword>
<dbReference type="OrthoDB" id="9816424at2"/>
<dbReference type="Gene3D" id="3.20.20.80">
    <property type="entry name" value="Glycosidases"/>
    <property type="match status" value="1"/>
</dbReference>
<dbReference type="CDD" id="cd11579">
    <property type="entry name" value="Glyco_tran_WbsX"/>
    <property type="match status" value="1"/>
</dbReference>
<keyword evidence="3" id="KW-0808">Transferase</keyword>